<dbReference type="CDD" id="cd08241">
    <property type="entry name" value="QOR1"/>
    <property type="match status" value="1"/>
</dbReference>
<dbReference type="InterPro" id="IPR036291">
    <property type="entry name" value="NAD(P)-bd_dom_sf"/>
</dbReference>
<dbReference type="Pfam" id="PF08240">
    <property type="entry name" value="ADH_N"/>
    <property type="match status" value="1"/>
</dbReference>
<dbReference type="InterPro" id="IPR013149">
    <property type="entry name" value="ADH-like_C"/>
</dbReference>
<dbReference type="PANTHER" id="PTHR43677">
    <property type="entry name" value="SHORT-CHAIN DEHYDROGENASE/REDUCTASE"/>
    <property type="match status" value="1"/>
</dbReference>
<comment type="caution">
    <text evidence="2">The sequence shown here is derived from an EMBL/GenBank/DDBJ whole genome shotgun (WGS) entry which is preliminary data.</text>
</comment>
<accession>A0ABW9V1R0</accession>
<dbReference type="InterPro" id="IPR002364">
    <property type="entry name" value="Quin_OxRdtase/zeta-crystal_CS"/>
</dbReference>
<evidence type="ECO:0000259" key="1">
    <source>
        <dbReference type="SMART" id="SM00829"/>
    </source>
</evidence>
<dbReference type="RefSeq" id="WP_160734570.1">
    <property type="nucleotide sequence ID" value="NZ_WTYO01000010.1"/>
</dbReference>
<dbReference type="PANTHER" id="PTHR43677:SF4">
    <property type="entry name" value="QUINONE OXIDOREDUCTASE-LIKE PROTEIN 2"/>
    <property type="match status" value="1"/>
</dbReference>
<dbReference type="InterPro" id="IPR020843">
    <property type="entry name" value="ER"/>
</dbReference>
<dbReference type="Gene3D" id="3.40.50.720">
    <property type="entry name" value="NAD(P)-binding Rossmann-like Domain"/>
    <property type="match status" value="1"/>
</dbReference>
<name>A0ABW9V1R0_9SPHN</name>
<dbReference type="InterPro" id="IPR013154">
    <property type="entry name" value="ADH-like_N"/>
</dbReference>
<dbReference type="InterPro" id="IPR051397">
    <property type="entry name" value="Zn-ADH-like_protein"/>
</dbReference>
<gene>
    <name evidence="2" type="ORF">GRI72_14245</name>
</gene>
<dbReference type="EMBL" id="WTYO01000010">
    <property type="protein sequence ID" value="MXO69973.1"/>
    <property type="molecule type" value="Genomic_DNA"/>
</dbReference>
<dbReference type="SMART" id="SM00829">
    <property type="entry name" value="PKS_ER"/>
    <property type="match status" value="1"/>
</dbReference>
<dbReference type="InterPro" id="IPR011032">
    <property type="entry name" value="GroES-like_sf"/>
</dbReference>
<sequence length="322" mass="33286">MKAWVVEDFGSLDWLNMRDVPVPVASPRCALVRVRHAGLNFADMISVRGEYQVRNDPPFILGAEIAGEVVDTGGAADLAVGDLVMAQVASGAFAQYCAVDTARLIRISPGTELAYAAAVPVSYTTAAIALFETGGLRAGETVLIHAAAGGTGIAATQLARNAGARVIGGTSGDKVAVATANGANATIDNRSVDWVDRLRDIVPGGVDMVLDPVGGETTLQSVRALAWRGRLLIVGFASGAIPAIQANRLLVKAASAHGVFWKFDADPLGITAIQRDLARALSDGSIRPHIGGTVPFADLKEGLAELEAGRSIGKLVLTVEGS</sequence>
<organism evidence="2 3">
    <name type="scientific">Pelagerythrobacter marinus</name>
    <dbReference type="NCBI Taxonomy" id="538382"/>
    <lineage>
        <taxon>Bacteria</taxon>
        <taxon>Pseudomonadati</taxon>
        <taxon>Pseudomonadota</taxon>
        <taxon>Alphaproteobacteria</taxon>
        <taxon>Sphingomonadales</taxon>
        <taxon>Erythrobacteraceae</taxon>
        <taxon>Pelagerythrobacter</taxon>
    </lineage>
</organism>
<feature type="domain" description="Enoyl reductase (ER)" evidence="1">
    <location>
        <begin position="10"/>
        <end position="317"/>
    </location>
</feature>
<dbReference type="Proteomes" id="UP000444401">
    <property type="component" value="Unassembled WGS sequence"/>
</dbReference>
<dbReference type="Gene3D" id="3.90.180.10">
    <property type="entry name" value="Medium-chain alcohol dehydrogenases, catalytic domain"/>
    <property type="match status" value="1"/>
</dbReference>
<proteinExistence type="predicted"/>
<dbReference type="Pfam" id="PF00107">
    <property type="entry name" value="ADH_zinc_N"/>
    <property type="match status" value="1"/>
</dbReference>
<reference evidence="2 3" key="1">
    <citation type="submission" date="2019-12" db="EMBL/GenBank/DDBJ databases">
        <title>Genomic-based taxomic classification of the family Erythrobacteraceae.</title>
        <authorList>
            <person name="Xu L."/>
        </authorList>
    </citation>
    <scope>NUCLEOTIDE SEQUENCE [LARGE SCALE GENOMIC DNA]</scope>
    <source>
        <strain evidence="2 3">H32</strain>
    </source>
</reference>
<evidence type="ECO:0000313" key="2">
    <source>
        <dbReference type="EMBL" id="MXO69973.1"/>
    </source>
</evidence>
<keyword evidence="3" id="KW-1185">Reference proteome</keyword>
<dbReference type="PROSITE" id="PS01162">
    <property type="entry name" value="QOR_ZETA_CRYSTAL"/>
    <property type="match status" value="1"/>
</dbReference>
<dbReference type="SUPFAM" id="SSF50129">
    <property type="entry name" value="GroES-like"/>
    <property type="match status" value="1"/>
</dbReference>
<protein>
    <submittedName>
        <fullName evidence="2">Zinc-binding dehydrogenase</fullName>
    </submittedName>
</protein>
<dbReference type="SUPFAM" id="SSF51735">
    <property type="entry name" value="NAD(P)-binding Rossmann-fold domains"/>
    <property type="match status" value="1"/>
</dbReference>
<evidence type="ECO:0000313" key="3">
    <source>
        <dbReference type="Proteomes" id="UP000444401"/>
    </source>
</evidence>